<gene>
    <name evidence="10" type="primary">Ptchd3_1</name>
    <name evidence="10" type="ORF">Anas_06204</name>
</gene>
<feature type="transmembrane region" description="Helical" evidence="8">
    <location>
        <begin position="448"/>
        <end position="466"/>
    </location>
</feature>
<keyword evidence="3" id="KW-1003">Cell membrane</keyword>
<dbReference type="EMBL" id="SEYY01022610">
    <property type="protein sequence ID" value="KAB7495435.1"/>
    <property type="molecule type" value="Genomic_DNA"/>
</dbReference>
<dbReference type="PANTHER" id="PTHR10796:SF92">
    <property type="entry name" value="PATCHED-RELATED, ISOFORM A"/>
    <property type="match status" value="1"/>
</dbReference>
<dbReference type="OrthoDB" id="6505774at2759"/>
<evidence type="ECO:0000256" key="7">
    <source>
        <dbReference type="ARBA" id="ARBA00023180"/>
    </source>
</evidence>
<feature type="transmembrane region" description="Helical" evidence="8">
    <location>
        <begin position="831"/>
        <end position="851"/>
    </location>
</feature>
<dbReference type="SUPFAM" id="SSF82866">
    <property type="entry name" value="Multidrug efflux transporter AcrB transmembrane domain"/>
    <property type="match status" value="2"/>
</dbReference>
<feature type="transmembrane region" description="Helical" evidence="8">
    <location>
        <begin position="906"/>
        <end position="929"/>
    </location>
</feature>
<dbReference type="GO" id="GO:0005886">
    <property type="term" value="C:plasma membrane"/>
    <property type="evidence" value="ECO:0007669"/>
    <property type="project" value="UniProtKB-SubCell"/>
</dbReference>
<dbReference type="InterPro" id="IPR003392">
    <property type="entry name" value="PTHD_SSD"/>
</dbReference>
<keyword evidence="4 8" id="KW-0812">Transmembrane</keyword>
<feature type="transmembrane region" description="Helical" evidence="8">
    <location>
        <begin position="486"/>
        <end position="506"/>
    </location>
</feature>
<dbReference type="PROSITE" id="PS50156">
    <property type="entry name" value="SSD"/>
    <property type="match status" value="1"/>
</dbReference>
<comment type="similarity">
    <text evidence="2">Belongs to the patched family.</text>
</comment>
<evidence type="ECO:0000256" key="1">
    <source>
        <dbReference type="ARBA" id="ARBA00004651"/>
    </source>
</evidence>
<dbReference type="InterPro" id="IPR000731">
    <property type="entry name" value="SSD"/>
</dbReference>
<dbReference type="AlphaFoldDB" id="A0A5N5SMX5"/>
<dbReference type="InterPro" id="IPR051697">
    <property type="entry name" value="Patched_domain-protein"/>
</dbReference>
<dbReference type="Gene3D" id="1.20.1640.10">
    <property type="entry name" value="Multidrug efflux transporter AcrB transmembrane domain"/>
    <property type="match status" value="2"/>
</dbReference>
<keyword evidence="6 8" id="KW-0472">Membrane</keyword>
<dbReference type="PANTHER" id="PTHR10796">
    <property type="entry name" value="PATCHED-RELATED"/>
    <property type="match status" value="1"/>
</dbReference>
<accession>A0A5N5SMX5</accession>
<feature type="transmembrane region" description="Helical" evidence="8">
    <location>
        <begin position="345"/>
        <end position="362"/>
    </location>
</feature>
<sequence length="1017" mass="116227">MVDTIIPTLFDKIIYFSLMIKIYSTYENMDAKISTRVRLIFRIIVIYPFSYSKDTPANNHEDADSAERRLRVKIKSEQTSGARKNMKCFSMFHKKLNKCFYRLGIATANYPGYFIITPFLICILGLTGFQRSIFITDPEVLYYPDGGPALTERALVEHFFPLNSSYHFLPHYITRNQGFGRVLIEPKDHGSIFRNYLWKEILNINEVLTNFTITYEGKSYSYKDLCAIWDKKCIPNPVLDLYDKVDKIENGFMKLNYPIMIFPLVLPMFFGGLKIDQNGLYIKSASALSLAYFLKTDTDDDKERALLWERKFVSMTEGKNFKYLHVSSSSAVSYEETTEETPEAVYPYIPVVAVIMVLFTVSNTMMLDWVRSKFYFGFIGLLSAALATGASFGYLMHIGVPNCGINYISPFLIIGIGLDDMFVTLAAWRRTRLQDSVEKRLGQTYADAGLSILITSLTNLVSFLIGTSAPVLSIKIFCLYTATSILVMYLMHMTFFGGCLAVFGFFEKEQRHSICFRKVKAKSEIGENPNLCYSVWCSGGVSAQDPWNEKDNKPHLVMIFFRDYLGKLLTKSYSKFCILMVFMIYLMLSIYGILFISEGYDKPSTVRYDSYLYDYIEMEETLFRHHPYNIQVVITGDLKYANSTVRQEIMNLHNEYEQLPFVAPSPLTLSWMRGWFLRVRRKPELRNITDEREFIRQLRKTYLVGSSNFRAFDVAYNKDYSRIVASRFFIQTKGIKDSNEDTQMMNRLREIAEKSPLNVTVFNPNFILFDQANLVKPAVLQATGIATVSMIIISLILIPNKWCSLYIGFTIVSIEIGVIGFMSLWNVKLSFISLICLVMCIGFSVDFTAHISYSYCNSKAKTSNDKIRETLYALGLPIVQSGLSTICSIIVFVFVPAYVYVYFFKVVFLVVLFAGLHGLFLVPVLLTVAGPDAFQNCKKDEKKLPRMKSRNNSLNNLPELRSTEVKILNEDATMNGRSKSCENNEDNLELKNTVGINLNGCAIPNSKEGIINNGFIV</sequence>
<keyword evidence="7" id="KW-0325">Glycoprotein</keyword>
<comment type="subcellular location">
    <subcellularLocation>
        <location evidence="1">Cell membrane</location>
        <topology evidence="1">Multi-pass membrane protein</topology>
    </subcellularLocation>
</comment>
<dbReference type="Proteomes" id="UP000326759">
    <property type="component" value="Unassembled WGS sequence"/>
</dbReference>
<feature type="domain" description="SSD" evidence="9">
    <location>
        <begin position="345"/>
        <end position="502"/>
    </location>
</feature>
<feature type="transmembrane region" description="Helical" evidence="8">
    <location>
        <begin position="576"/>
        <end position="596"/>
    </location>
</feature>
<feature type="transmembrane region" description="Helical" evidence="8">
    <location>
        <begin position="871"/>
        <end position="900"/>
    </location>
</feature>
<evidence type="ECO:0000256" key="6">
    <source>
        <dbReference type="ARBA" id="ARBA00023136"/>
    </source>
</evidence>
<evidence type="ECO:0000256" key="5">
    <source>
        <dbReference type="ARBA" id="ARBA00022989"/>
    </source>
</evidence>
<name>A0A5N5SMX5_9CRUS</name>
<feature type="transmembrane region" description="Helical" evidence="8">
    <location>
        <begin position="374"/>
        <end position="395"/>
    </location>
</feature>
<evidence type="ECO:0000256" key="4">
    <source>
        <dbReference type="ARBA" id="ARBA00022692"/>
    </source>
</evidence>
<keyword evidence="11" id="KW-1185">Reference proteome</keyword>
<dbReference type="Pfam" id="PF02460">
    <property type="entry name" value="Patched"/>
    <property type="match status" value="1"/>
</dbReference>
<evidence type="ECO:0000256" key="8">
    <source>
        <dbReference type="SAM" id="Phobius"/>
    </source>
</evidence>
<protein>
    <submittedName>
        <fullName evidence="10">Patched domain-containing protein 3</fullName>
    </submittedName>
</protein>
<evidence type="ECO:0000313" key="10">
    <source>
        <dbReference type="EMBL" id="KAB7495435.1"/>
    </source>
</evidence>
<organism evidence="10 11">
    <name type="scientific">Armadillidium nasatum</name>
    <dbReference type="NCBI Taxonomy" id="96803"/>
    <lineage>
        <taxon>Eukaryota</taxon>
        <taxon>Metazoa</taxon>
        <taxon>Ecdysozoa</taxon>
        <taxon>Arthropoda</taxon>
        <taxon>Crustacea</taxon>
        <taxon>Multicrustacea</taxon>
        <taxon>Malacostraca</taxon>
        <taxon>Eumalacostraca</taxon>
        <taxon>Peracarida</taxon>
        <taxon>Isopoda</taxon>
        <taxon>Oniscidea</taxon>
        <taxon>Crinocheta</taxon>
        <taxon>Armadillidiidae</taxon>
        <taxon>Armadillidium</taxon>
    </lineage>
</organism>
<feature type="transmembrane region" description="Helical" evidence="8">
    <location>
        <begin position="805"/>
        <end position="825"/>
    </location>
</feature>
<keyword evidence="5 8" id="KW-1133">Transmembrane helix</keyword>
<evidence type="ECO:0000256" key="3">
    <source>
        <dbReference type="ARBA" id="ARBA00022475"/>
    </source>
</evidence>
<feature type="transmembrane region" description="Helical" evidence="8">
    <location>
        <begin position="110"/>
        <end position="129"/>
    </location>
</feature>
<evidence type="ECO:0000256" key="2">
    <source>
        <dbReference type="ARBA" id="ARBA00005585"/>
    </source>
</evidence>
<comment type="caution">
    <text evidence="10">The sequence shown here is derived from an EMBL/GenBank/DDBJ whole genome shotgun (WGS) entry which is preliminary data.</text>
</comment>
<feature type="transmembrane region" description="Helical" evidence="8">
    <location>
        <begin position="407"/>
        <end position="428"/>
    </location>
</feature>
<reference evidence="10 11" key="1">
    <citation type="journal article" date="2019" name="PLoS Biol.">
        <title>Sex chromosomes control vertical transmission of feminizing Wolbachia symbionts in an isopod.</title>
        <authorList>
            <person name="Becking T."/>
            <person name="Chebbi M.A."/>
            <person name="Giraud I."/>
            <person name="Moumen B."/>
            <person name="Laverre T."/>
            <person name="Caubet Y."/>
            <person name="Peccoud J."/>
            <person name="Gilbert C."/>
            <person name="Cordaux R."/>
        </authorList>
    </citation>
    <scope>NUCLEOTIDE SEQUENCE [LARGE SCALE GENOMIC DNA]</scope>
    <source>
        <strain evidence="10">ANa2</strain>
        <tissue evidence="10">Whole body excluding digestive tract and cuticle</tissue>
    </source>
</reference>
<feature type="transmembrane region" description="Helical" evidence="8">
    <location>
        <begin position="778"/>
        <end position="798"/>
    </location>
</feature>
<evidence type="ECO:0000313" key="11">
    <source>
        <dbReference type="Proteomes" id="UP000326759"/>
    </source>
</evidence>
<proteinExistence type="inferred from homology"/>
<evidence type="ECO:0000259" key="9">
    <source>
        <dbReference type="PROSITE" id="PS50156"/>
    </source>
</evidence>
<feature type="transmembrane region" description="Helical" evidence="8">
    <location>
        <begin position="255"/>
        <end position="273"/>
    </location>
</feature>
<dbReference type="FunFam" id="1.20.1640.10:FF:000013">
    <property type="entry name" value="PaTched Related family"/>
    <property type="match status" value="1"/>
</dbReference>